<gene>
    <name evidence="1" type="ORF">LSH36_529g00024</name>
</gene>
<evidence type="ECO:0000313" key="1">
    <source>
        <dbReference type="EMBL" id="KAK2147912.1"/>
    </source>
</evidence>
<dbReference type="EMBL" id="JAODUP010000529">
    <property type="protein sequence ID" value="KAK2147912.1"/>
    <property type="molecule type" value="Genomic_DNA"/>
</dbReference>
<protein>
    <submittedName>
        <fullName evidence="1">Uncharacterized protein</fullName>
    </submittedName>
</protein>
<dbReference type="Proteomes" id="UP001208570">
    <property type="component" value="Unassembled WGS sequence"/>
</dbReference>
<comment type="caution">
    <text evidence="1">The sequence shown here is derived from an EMBL/GenBank/DDBJ whole genome shotgun (WGS) entry which is preliminary data.</text>
</comment>
<evidence type="ECO:0000313" key="2">
    <source>
        <dbReference type="Proteomes" id="UP001208570"/>
    </source>
</evidence>
<organism evidence="1 2">
    <name type="scientific">Paralvinella palmiformis</name>
    <dbReference type="NCBI Taxonomy" id="53620"/>
    <lineage>
        <taxon>Eukaryota</taxon>
        <taxon>Metazoa</taxon>
        <taxon>Spiralia</taxon>
        <taxon>Lophotrochozoa</taxon>
        <taxon>Annelida</taxon>
        <taxon>Polychaeta</taxon>
        <taxon>Sedentaria</taxon>
        <taxon>Canalipalpata</taxon>
        <taxon>Terebellida</taxon>
        <taxon>Terebelliformia</taxon>
        <taxon>Alvinellidae</taxon>
        <taxon>Paralvinella</taxon>
    </lineage>
</organism>
<name>A0AAD9J777_9ANNE</name>
<keyword evidence="2" id="KW-1185">Reference proteome</keyword>
<dbReference type="AlphaFoldDB" id="A0AAD9J777"/>
<accession>A0AAD9J777</accession>
<reference evidence="1" key="1">
    <citation type="journal article" date="2023" name="Mol. Biol. Evol.">
        <title>Third-Generation Sequencing Reveals the Adaptive Role of the Epigenome in Three Deep-Sea Polychaetes.</title>
        <authorList>
            <person name="Perez M."/>
            <person name="Aroh O."/>
            <person name="Sun Y."/>
            <person name="Lan Y."/>
            <person name="Juniper S.K."/>
            <person name="Young C.R."/>
            <person name="Angers B."/>
            <person name="Qian P.Y."/>
        </authorList>
    </citation>
    <scope>NUCLEOTIDE SEQUENCE</scope>
    <source>
        <strain evidence="1">P08H-3</strain>
    </source>
</reference>
<proteinExistence type="predicted"/>
<sequence>MARQRVEISLRRTGRSHYCINIRSGHLALKTPRHKKVSLVVINERSVLCVNSFGRVTPVCPDLWGIITSKYNRSDPL</sequence>